<proteinExistence type="predicted"/>
<dbReference type="EMBL" id="JAAAUY010001710">
    <property type="protein sequence ID" value="KAF9320200.1"/>
    <property type="molecule type" value="Genomic_DNA"/>
</dbReference>
<feature type="compositionally biased region" description="Basic and acidic residues" evidence="1">
    <location>
        <begin position="344"/>
        <end position="358"/>
    </location>
</feature>
<reference evidence="3" key="1">
    <citation type="journal article" date="2020" name="Fungal Divers.">
        <title>Resolving the Mortierellaceae phylogeny through synthesis of multi-gene phylogenetics and phylogenomics.</title>
        <authorList>
            <person name="Vandepol N."/>
            <person name="Liber J."/>
            <person name="Desiro A."/>
            <person name="Na H."/>
            <person name="Kennedy M."/>
            <person name="Barry K."/>
            <person name="Grigoriev I.V."/>
            <person name="Miller A.N."/>
            <person name="O'Donnell K."/>
            <person name="Stajich J.E."/>
            <person name="Bonito G."/>
        </authorList>
    </citation>
    <scope>NUCLEOTIDE SEQUENCE</scope>
    <source>
        <strain evidence="3">NVP1</strain>
    </source>
</reference>
<keyword evidence="2" id="KW-0472">Membrane</keyword>
<name>A0A9P5VGB7_9FUNG</name>
<feature type="region of interest" description="Disordered" evidence="1">
    <location>
        <begin position="321"/>
        <end position="518"/>
    </location>
</feature>
<feature type="compositionally biased region" description="Acidic residues" evidence="1">
    <location>
        <begin position="162"/>
        <end position="194"/>
    </location>
</feature>
<evidence type="ECO:0000313" key="3">
    <source>
        <dbReference type="EMBL" id="KAF9320200.1"/>
    </source>
</evidence>
<keyword evidence="4" id="KW-1185">Reference proteome</keyword>
<organism evidence="3 4">
    <name type="scientific">Podila minutissima</name>
    <dbReference type="NCBI Taxonomy" id="64525"/>
    <lineage>
        <taxon>Eukaryota</taxon>
        <taxon>Fungi</taxon>
        <taxon>Fungi incertae sedis</taxon>
        <taxon>Mucoromycota</taxon>
        <taxon>Mortierellomycotina</taxon>
        <taxon>Mortierellomycetes</taxon>
        <taxon>Mortierellales</taxon>
        <taxon>Mortierellaceae</taxon>
        <taxon>Podila</taxon>
    </lineage>
</organism>
<feature type="region of interest" description="Disordered" evidence="1">
    <location>
        <begin position="63"/>
        <end position="116"/>
    </location>
</feature>
<feature type="compositionally biased region" description="Low complexity" evidence="1">
    <location>
        <begin position="496"/>
        <end position="511"/>
    </location>
</feature>
<feature type="region of interest" description="Disordered" evidence="1">
    <location>
        <begin position="1"/>
        <end position="41"/>
    </location>
</feature>
<feature type="compositionally biased region" description="Low complexity" evidence="1">
    <location>
        <begin position="66"/>
        <end position="116"/>
    </location>
</feature>
<accession>A0A9P5VGB7</accession>
<evidence type="ECO:0000313" key="4">
    <source>
        <dbReference type="Proteomes" id="UP000696485"/>
    </source>
</evidence>
<dbReference type="Proteomes" id="UP000696485">
    <property type="component" value="Unassembled WGS sequence"/>
</dbReference>
<sequence length="713" mass="78364">MDPPFSAARKKRHDAPKLPQLKHPFNKQQMQMPLHPPRRSFSISTHANLASTFFPQYAPPSPLPLSSPLSSTPGSPITRSSFFTRRPSTSFQYMTSHGSSSTLSLSTSLGASSPYPSSPASATFFADFVSSLEGGDKFTIPVDMDAIDFESENESMQGHIEELDEEEDGREDLDEDVESTMDETGDDSDTDTDSDGGSSEVDLESEYDNIEVIEQTDGPTGLEDTKARTLSTSMTLELLATHKQTAISRRSSISSELSVAWSNRIAGYTDDEDAAPSSHTEQDTLGIEMTSPPVTAPIWSLPFETPLLETMTTFEANIPEMEDRGHKSQVVPGENTMEEDSLENDVKLDQNEDKDKENTQNSTTDENDTIVLMEQTEHNPEKVSIQAVEITLEDESIPSSAPFIDSQEMEMDAMDDEQASFTLTTNDTDQSPPNTLDQSTRPTSPYNVWSCLEDAMKQESGPTPRASTPPLTRTRPEQDSVPLSPSIDPKTVCSNSKASSGSDSETTSSSPVSPPPYVATLKQTMESKSATIVPMKITATQPTTTRLVSRSLKSRMSSALRSGFSAASARASSSLTFFSTPNSTTLEGDGHNESAQDEHQTTSGTIELEVLRLQAEITVLHERIDRLEMDRDELTSSNKRQGPGPGSVDRNKKSWTERGVVVMVLKKGLIHAVLVIVVWVVCYKRQGGLRMASDGWRYLKRTKQRWIAQRAQR</sequence>
<feature type="compositionally biased region" description="Basic and acidic residues" evidence="1">
    <location>
        <begin position="588"/>
        <end position="600"/>
    </location>
</feature>
<feature type="transmembrane region" description="Helical" evidence="2">
    <location>
        <begin position="660"/>
        <end position="682"/>
    </location>
</feature>
<feature type="compositionally biased region" description="Polar residues" evidence="1">
    <location>
        <begin position="419"/>
        <end position="447"/>
    </location>
</feature>
<feature type="region of interest" description="Disordered" evidence="1">
    <location>
        <begin position="631"/>
        <end position="652"/>
    </location>
</feature>
<keyword evidence="2" id="KW-0812">Transmembrane</keyword>
<feature type="region of interest" description="Disordered" evidence="1">
    <location>
        <begin position="153"/>
        <end position="208"/>
    </location>
</feature>
<evidence type="ECO:0000256" key="2">
    <source>
        <dbReference type="SAM" id="Phobius"/>
    </source>
</evidence>
<gene>
    <name evidence="3" type="ORF">BG006_002856</name>
</gene>
<dbReference type="AlphaFoldDB" id="A0A9P5VGB7"/>
<feature type="compositionally biased region" description="Acidic residues" evidence="1">
    <location>
        <begin position="407"/>
        <end position="418"/>
    </location>
</feature>
<comment type="caution">
    <text evidence="3">The sequence shown here is derived from an EMBL/GenBank/DDBJ whole genome shotgun (WGS) entry which is preliminary data.</text>
</comment>
<keyword evidence="2" id="KW-1133">Transmembrane helix</keyword>
<evidence type="ECO:0000256" key="1">
    <source>
        <dbReference type="SAM" id="MobiDB-lite"/>
    </source>
</evidence>
<feature type="region of interest" description="Disordered" evidence="1">
    <location>
        <begin position="580"/>
        <end position="602"/>
    </location>
</feature>
<protein>
    <submittedName>
        <fullName evidence="3">Uncharacterized protein</fullName>
    </submittedName>
</protein>